<evidence type="ECO:0000313" key="4">
    <source>
        <dbReference type="Proteomes" id="UP000308652"/>
    </source>
</evidence>
<evidence type="ECO:0000313" key="3">
    <source>
        <dbReference type="EMBL" id="TFK41738.1"/>
    </source>
</evidence>
<feature type="transmembrane region" description="Helical" evidence="1">
    <location>
        <begin position="170"/>
        <end position="191"/>
    </location>
</feature>
<dbReference type="EMBL" id="ML213594">
    <property type="protein sequence ID" value="TFK41738.1"/>
    <property type="molecule type" value="Genomic_DNA"/>
</dbReference>
<feature type="domain" description="DUF6533" evidence="2">
    <location>
        <begin position="8"/>
        <end position="51"/>
    </location>
</feature>
<name>A0A5C3MD03_9AGAR</name>
<feature type="transmembrane region" description="Helical" evidence="1">
    <location>
        <begin position="115"/>
        <end position="137"/>
    </location>
</feature>
<keyword evidence="1" id="KW-0472">Membrane</keyword>
<dbReference type="STRING" id="68775.A0A5C3MD03"/>
<accession>A0A5C3MD03</accession>
<reference evidence="3 4" key="1">
    <citation type="journal article" date="2019" name="Nat. Ecol. Evol.">
        <title>Megaphylogeny resolves global patterns of mushroom evolution.</title>
        <authorList>
            <person name="Varga T."/>
            <person name="Krizsan K."/>
            <person name="Foldi C."/>
            <person name="Dima B."/>
            <person name="Sanchez-Garcia M."/>
            <person name="Sanchez-Ramirez S."/>
            <person name="Szollosi G.J."/>
            <person name="Szarkandi J.G."/>
            <person name="Papp V."/>
            <person name="Albert L."/>
            <person name="Andreopoulos W."/>
            <person name="Angelini C."/>
            <person name="Antonin V."/>
            <person name="Barry K.W."/>
            <person name="Bougher N.L."/>
            <person name="Buchanan P."/>
            <person name="Buyck B."/>
            <person name="Bense V."/>
            <person name="Catcheside P."/>
            <person name="Chovatia M."/>
            <person name="Cooper J."/>
            <person name="Damon W."/>
            <person name="Desjardin D."/>
            <person name="Finy P."/>
            <person name="Geml J."/>
            <person name="Haridas S."/>
            <person name="Hughes K."/>
            <person name="Justo A."/>
            <person name="Karasinski D."/>
            <person name="Kautmanova I."/>
            <person name="Kiss B."/>
            <person name="Kocsube S."/>
            <person name="Kotiranta H."/>
            <person name="LaButti K.M."/>
            <person name="Lechner B.E."/>
            <person name="Liimatainen K."/>
            <person name="Lipzen A."/>
            <person name="Lukacs Z."/>
            <person name="Mihaltcheva S."/>
            <person name="Morgado L.N."/>
            <person name="Niskanen T."/>
            <person name="Noordeloos M.E."/>
            <person name="Ohm R.A."/>
            <person name="Ortiz-Santana B."/>
            <person name="Ovrebo C."/>
            <person name="Racz N."/>
            <person name="Riley R."/>
            <person name="Savchenko A."/>
            <person name="Shiryaev A."/>
            <person name="Soop K."/>
            <person name="Spirin V."/>
            <person name="Szebenyi C."/>
            <person name="Tomsovsky M."/>
            <person name="Tulloss R.E."/>
            <person name="Uehling J."/>
            <person name="Grigoriev I.V."/>
            <person name="Vagvolgyi C."/>
            <person name="Papp T."/>
            <person name="Martin F.M."/>
            <person name="Miettinen O."/>
            <person name="Hibbett D.S."/>
            <person name="Nagy L.G."/>
        </authorList>
    </citation>
    <scope>NUCLEOTIDE SEQUENCE [LARGE SCALE GENOMIC DNA]</scope>
    <source>
        <strain evidence="3 4">CBS 166.37</strain>
    </source>
</reference>
<sequence>MTDDDQWYYTATCVLLAYDYCLTLNQEIEEIWKRKKTGGMLLSISYVRLRIHTILYCRSINSRCLSFFPGALKFLDSFEYSCNRFAIVEWIQTLLIVLPAEAVLVYRMYALTNRSIPIVLLLSCVMISQCSIVIYALSRPGTNNALFIPDYKLVPFHMCILYSDPTMDTAYLSLSIFFDLTVFSLTMIRTFNQHYLLPRTVLHWTIQRDGALYFCAILSGNIVWMVLSLCGRPGLKFMNAQYVNLELFLVICFKNNTDSIGQVWCKC</sequence>
<dbReference type="Proteomes" id="UP000308652">
    <property type="component" value="Unassembled WGS sequence"/>
</dbReference>
<protein>
    <recommendedName>
        <fullName evidence="2">DUF6533 domain-containing protein</fullName>
    </recommendedName>
</protein>
<dbReference type="InterPro" id="IPR045340">
    <property type="entry name" value="DUF6533"/>
</dbReference>
<dbReference type="OrthoDB" id="3193253at2759"/>
<organism evidence="3 4">
    <name type="scientific">Crucibulum laeve</name>
    <dbReference type="NCBI Taxonomy" id="68775"/>
    <lineage>
        <taxon>Eukaryota</taxon>
        <taxon>Fungi</taxon>
        <taxon>Dikarya</taxon>
        <taxon>Basidiomycota</taxon>
        <taxon>Agaricomycotina</taxon>
        <taxon>Agaricomycetes</taxon>
        <taxon>Agaricomycetidae</taxon>
        <taxon>Agaricales</taxon>
        <taxon>Agaricineae</taxon>
        <taxon>Nidulariaceae</taxon>
        <taxon>Crucibulum</taxon>
    </lineage>
</organism>
<dbReference type="AlphaFoldDB" id="A0A5C3MD03"/>
<keyword evidence="4" id="KW-1185">Reference proteome</keyword>
<feature type="transmembrane region" description="Helical" evidence="1">
    <location>
        <begin position="211"/>
        <end position="230"/>
    </location>
</feature>
<evidence type="ECO:0000259" key="2">
    <source>
        <dbReference type="Pfam" id="PF20151"/>
    </source>
</evidence>
<keyword evidence="1" id="KW-1133">Transmembrane helix</keyword>
<evidence type="ECO:0000256" key="1">
    <source>
        <dbReference type="SAM" id="Phobius"/>
    </source>
</evidence>
<dbReference type="Pfam" id="PF20151">
    <property type="entry name" value="DUF6533"/>
    <property type="match status" value="1"/>
</dbReference>
<proteinExistence type="predicted"/>
<gene>
    <name evidence="3" type="ORF">BDQ12DRAFT_599337</name>
</gene>
<keyword evidence="1" id="KW-0812">Transmembrane</keyword>